<evidence type="ECO:0000259" key="2">
    <source>
        <dbReference type="Pfam" id="PF13635"/>
    </source>
</evidence>
<dbReference type="PANTHER" id="PTHR43566:SF2">
    <property type="entry name" value="DUF4143 DOMAIN-CONTAINING PROTEIN"/>
    <property type="match status" value="1"/>
</dbReference>
<accession>A0ABX7X6D1</accession>
<evidence type="ECO:0000259" key="1">
    <source>
        <dbReference type="Pfam" id="PF13173"/>
    </source>
</evidence>
<protein>
    <submittedName>
        <fullName evidence="3">ATP-binding protein</fullName>
    </submittedName>
</protein>
<keyword evidence="4" id="KW-1185">Reference proteome</keyword>
<dbReference type="SUPFAM" id="SSF52540">
    <property type="entry name" value="P-loop containing nucleoside triphosphate hydrolases"/>
    <property type="match status" value="1"/>
</dbReference>
<dbReference type="RefSeq" id="WP_210227521.1">
    <property type="nucleotide sequence ID" value="NZ_CP072800.1"/>
</dbReference>
<keyword evidence="3" id="KW-0547">Nucleotide-binding</keyword>
<feature type="domain" description="AAA" evidence="1">
    <location>
        <begin position="22"/>
        <end position="138"/>
    </location>
</feature>
<name>A0ABX7X6D1_9GAMM</name>
<keyword evidence="3" id="KW-0067">ATP-binding</keyword>
<reference evidence="3 4" key="1">
    <citation type="submission" date="2021-04" db="EMBL/GenBank/DDBJ databases">
        <title>Genomics, taxonomy and metabolism of representatives of sulfur bacteria of the genus Thiothrix: Thiothrix fructosivorans QT, Thiothrix unzii A1T and three new species, Thiothrix subterranea sp. nov., Thiothrix litoralis sp. nov. and 'Candidatus Thiothrix anitrata' sp. nov.</title>
        <authorList>
            <person name="Ravin N.V."/>
            <person name="Smolyakov D."/>
            <person name="Rudenko T.S."/>
            <person name="Mardanov A.V."/>
            <person name="Beletsky A.V."/>
            <person name="Markov N.D."/>
            <person name="Fomenkov A.I."/>
            <person name="Roberts R.J."/>
            <person name="Karnachuk O.V."/>
            <person name="Novikov A."/>
            <person name="Grabovich M.Y."/>
        </authorList>
    </citation>
    <scope>NUCLEOTIDE SEQUENCE [LARGE SCALE GENOMIC DNA]</scope>
    <source>
        <strain evidence="3 4">A52</strain>
    </source>
</reference>
<sequence length="416" mass="46498">MEQTELYPRLLAERMQDALSDTPVVLITGPRQAGKTTLVRHLLTTGMRYLTLDDNLTLLAAQQDPVGFIRSLDRAVIDEIQRAPKLLLAIKKTVDENRRAGRFLLTGSANLMTLPLVADSLAGRMETLTLYPLAQCEIQHQTTHWLDSVFAGKIPAVSHSVIGHELVELVLQGGYPEVLARPSPKRRQAWLRQYLDALLQRDVQDIANIDKLGQFSTLLRTLAEFSGQLCNYSQLGGQVGLDYKTVSKYIGVFEQMYLLKRIPVWAGNRLKRMLKTPKLQFVDSGLLASLRGLTADTIKQNHTLFGGLLETFVYAELLKQTTWAADDYHILYYRDTEQYEVDFIIENSAGNLVGIEVKAAASLTTKDLRGLKKFASVSGEKMQLGLILYDGVEMLPLGDKFWAVPIASLWGMSSSI</sequence>
<dbReference type="Proteomes" id="UP000672027">
    <property type="component" value="Chromosome"/>
</dbReference>
<feature type="domain" description="DUF4143" evidence="2">
    <location>
        <begin position="200"/>
        <end position="359"/>
    </location>
</feature>
<dbReference type="Gene3D" id="3.40.50.300">
    <property type="entry name" value="P-loop containing nucleotide triphosphate hydrolases"/>
    <property type="match status" value="1"/>
</dbReference>
<dbReference type="InterPro" id="IPR041682">
    <property type="entry name" value="AAA_14"/>
</dbReference>
<proteinExistence type="predicted"/>
<dbReference type="PANTHER" id="PTHR43566">
    <property type="entry name" value="CONSERVED PROTEIN"/>
    <property type="match status" value="1"/>
</dbReference>
<dbReference type="Pfam" id="PF13635">
    <property type="entry name" value="DUF4143"/>
    <property type="match status" value="1"/>
</dbReference>
<evidence type="ECO:0000313" key="3">
    <source>
        <dbReference type="EMBL" id="QTR50273.1"/>
    </source>
</evidence>
<dbReference type="Pfam" id="PF13173">
    <property type="entry name" value="AAA_14"/>
    <property type="match status" value="1"/>
</dbReference>
<dbReference type="EMBL" id="CP072800">
    <property type="protein sequence ID" value="QTR50273.1"/>
    <property type="molecule type" value="Genomic_DNA"/>
</dbReference>
<organism evidence="3 4">
    <name type="scientific">Candidatus Thiothrix anitrata</name>
    <dbReference type="NCBI Taxonomy" id="2823902"/>
    <lineage>
        <taxon>Bacteria</taxon>
        <taxon>Pseudomonadati</taxon>
        <taxon>Pseudomonadota</taxon>
        <taxon>Gammaproteobacteria</taxon>
        <taxon>Thiotrichales</taxon>
        <taxon>Thiotrichaceae</taxon>
        <taxon>Thiothrix</taxon>
    </lineage>
</organism>
<gene>
    <name evidence="3" type="ORF">J8380_01425</name>
</gene>
<evidence type="ECO:0000313" key="4">
    <source>
        <dbReference type="Proteomes" id="UP000672027"/>
    </source>
</evidence>
<dbReference type="InterPro" id="IPR027417">
    <property type="entry name" value="P-loop_NTPase"/>
</dbReference>
<dbReference type="GO" id="GO:0005524">
    <property type="term" value="F:ATP binding"/>
    <property type="evidence" value="ECO:0007669"/>
    <property type="project" value="UniProtKB-KW"/>
</dbReference>
<dbReference type="InterPro" id="IPR025420">
    <property type="entry name" value="DUF4143"/>
</dbReference>